<proteinExistence type="predicted"/>
<dbReference type="EMBL" id="UYJE01002716">
    <property type="protein sequence ID" value="VDI13082.1"/>
    <property type="molecule type" value="Genomic_DNA"/>
</dbReference>
<reference evidence="1" key="1">
    <citation type="submission" date="2018-11" db="EMBL/GenBank/DDBJ databases">
        <authorList>
            <person name="Alioto T."/>
            <person name="Alioto T."/>
        </authorList>
    </citation>
    <scope>NUCLEOTIDE SEQUENCE</scope>
</reference>
<gene>
    <name evidence="1" type="ORF">MGAL_10B089421</name>
</gene>
<comment type="caution">
    <text evidence="1">The sequence shown here is derived from an EMBL/GenBank/DDBJ whole genome shotgun (WGS) entry which is preliminary data.</text>
</comment>
<name>A0A8B6D2T5_MYTGA</name>
<evidence type="ECO:0000313" key="2">
    <source>
        <dbReference type="Proteomes" id="UP000596742"/>
    </source>
</evidence>
<accession>A0A8B6D2T5</accession>
<evidence type="ECO:0000313" key="1">
    <source>
        <dbReference type="EMBL" id="VDI13082.1"/>
    </source>
</evidence>
<organism evidence="1 2">
    <name type="scientific">Mytilus galloprovincialis</name>
    <name type="common">Mediterranean mussel</name>
    <dbReference type="NCBI Taxonomy" id="29158"/>
    <lineage>
        <taxon>Eukaryota</taxon>
        <taxon>Metazoa</taxon>
        <taxon>Spiralia</taxon>
        <taxon>Lophotrochozoa</taxon>
        <taxon>Mollusca</taxon>
        <taxon>Bivalvia</taxon>
        <taxon>Autobranchia</taxon>
        <taxon>Pteriomorphia</taxon>
        <taxon>Mytilida</taxon>
        <taxon>Mytiloidea</taxon>
        <taxon>Mytilidae</taxon>
        <taxon>Mytilinae</taxon>
        <taxon>Mytilus</taxon>
    </lineage>
</organism>
<dbReference type="Proteomes" id="UP000596742">
    <property type="component" value="Unassembled WGS sequence"/>
</dbReference>
<dbReference type="AlphaFoldDB" id="A0A8B6D2T5"/>
<keyword evidence="2" id="KW-1185">Reference proteome</keyword>
<protein>
    <submittedName>
        <fullName evidence="1">Uncharacterized protein</fullName>
    </submittedName>
</protein>
<sequence>MAQAQLTAVNFNIEKKEYWPPEGMRCEVEGCETPIYSSLSIYIMTHPSCSHIPVLDLPVKIRQKAREAARRQRERYAAEHKIEIPNLVGAITVPRDEVAYIFDVPGFGPR</sequence>